<keyword evidence="5" id="KW-1185">Reference proteome</keyword>
<evidence type="ECO:0000256" key="1">
    <source>
        <dbReference type="PROSITE-ProRule" id="PRU00409"/>
    </source>
</evidence>
<dbReference type="GO" id="GO:0005524">
    <property type="term" value="F:ATP binding"/>
    <property type="evidence" value="ECO:0007669"/>
    <property type="project" value="UniProtKB-UniRule"/>
</dbReference>
<name>M5RQG1_9BACT</name>
<dbReference type="InterPro" id="IPR003806">
    <property type="entry name" value="ATP-grasp_PylC-type"/>
</dbReference>
<dbReference type="InterPro" id="IPR011761">
    <property type="entry name" value="ATP-grasp"/>
</dbReference>
<reference evidence="4 5" key="1">
    <citation type="journal article" date="2013" name="Mar. Genomics">
        <title>Expression of sulfatases in Rhodopirellula baltica and the diversity of sulfatases in the genus Rhodopirellula.</title>
        <authorList>
            <person name="Wegner C.E."/>
            <person name="Richter-Heitmann T."/>
            <person name="Klindworth A."/>
            <person name="Klockow C."/>
            <person name="Richter M."/>
            <person name="Achstetter T."/>
            <person name="Glockner F.O."/>
            <person name="Harder J."/>
        </authorList>
    </citation>
    <scope>NUCLEOTIDE SEQUENCE [LARGE SCALE GENOMIC DNA]</scope>
    <source>
        <strain evidence="4 5">SM1</strain>
    </source>
</reference>
<feature type="region of interest" description="Disordered" evidence="2">
    <location>
        <begin position="60"/>
        <end position="86"/>
    </location>
</feature>
<dbReference type="PROSITE" id="PS50975">
    <property type="entry name" value="ATP_GRASP"/>
    <property type="match status" value="1"/>
</dbReference>
<proteinExistence type="predicted"/>
<keyword evidence="1" id="KW-0547">Nucleotide-binding</keyword>
<comment type="caution">
    <text evidence="4">The sequence shown here is derived from an EMBL/GenBank/DDBJ whole genome shotgun (WGS) entry which is preliminary data.</text>
</comment>
<dbReference type="GO" id="GO:0046872">
    <property type="term" value="F:metal ion binding"/>
    <property type="evidence" value="ECO:0007669"/>
    <property type="project" value="InterPro"/>
</dbReference>
<dbReference type="EMBL" id="ANOG01000227">
    <property type="protein sequence ID" value="EMI21578.1"/>
    <property type="molecule type" value="Genomic_DNA"/>
</dbReference>
<dbReference type="SUPFAM" id="SSF56059">
    <property type="entry name" value="Glutathione synthetase ATP-binding domain-like"/>
    <property type="match status" value="1"/>
</dbReference>
<evidence type="ECO:0000313" key="5">
    <source>
        <dbReference type="Proteomes" id="UP000011991"/>
    </source>
</evidence>
<keyword evidence="1" id="KW-0067">ATP-binding</keyword>
<dbReference type="AlphaFoldDB" id="M5RQG1"/>
<gene>
    <name evidence="4" type="ORF">RMSM_01496</name>
</gene>
<feature type="domain" description="ATP-grasp" evidence="3">
    <location>
        <begin position="137"/>
        <end position="330"/>
    </location>
</feature>
<evidence type="ECO:0000256" key="2">
    <source>
        <dbReference type="SAM" id="MobiDB-lite"/>
    </source>
</evidence>
<evidence type="ECO:0000259" key="3">
    <source>
        <dbReference type="PROSITE" id="PS50975"/>
    </source>
</evidence>
<dbReference type="PATRIC" id="fig|1265738.3.peg.1485"/>
<dbReference type="Gene3D" id="3.30.470.20">
    <property type="entry name" value="ATP-grasp fold, B domain"/>
    <property type="match status" value="1"/>
</dbReference>
<sequence>MTPLKNHNSRPTLTLVGASIRAAAQSATRAGWNVVGFDLFGDSDCRAACDQFELISAGDRQAEPAGDCQADPTHGDTPRSRNMQPRCDAAPPVLVVGGLSQDVCSLPADLESLLSPGLSPGLDGAANANLRNPDFLGSLAGAVGMKFPLTLPTEVKTRQRLTAHTTSSGERWLWKDLSSSGGIHVRWFADCRGAEEPSATSRQNSGTQFYQQWIAGKRFGVSYISDGIETVMLGACRSLHTRKSPLPFVYGGSYGPVSLTQPQTETLRSLGELIVATTQMAGVFGVDVIIDALQNLWLLEINPRWTASSELIERDLIHRGVLGANESLIGSTCKMQFPVLAETLQSPSIAELKMRLLQNDQVSLPLLKKVVFARRSGIFNRETLTAAETDGFKCFDVPLDDAPITKGHPLCSLIGATSSLFQLGSAMRLRQLVRLAQDSIR</sequence>
<accession>M5RQG1</accession>
<organism evidence="4 5">
    <name type="scientific">Rhodopirellula maiorica SM1</name>
    <dbReference type="NCBI Taxonomy" id="1265738"/>
    <lineage>
        <taxon>Bacteria</taxon>
        <taxon>Pseudomonadati</taxon>
        <taxon>Planctomycetota</taxon>
        <taxon>Planctomycetia</taxon>
        <taxon>Pirellulales</taxon>
        <taxon>Pirellulaceae</taxon>
        <taxon>Novipirellula</taxon>
    </lineage>
</organism>
<protein>
    <submittedName>
        <fullName evidence="4">Secreted protein containing ATP-grasp fold, DUF201-type</fullName>
    </submittedName>
</protein>
<dbReference type="Pfam" id="PF02655">
    <property type="entry name" value="ATP-grasp_3"/>
    <property type="match status" value="1"/>
</dbReference>
<dbReference type="Proteomes" id="UP000011991">
    <property type="component" value="Unassembled WGS sequence"/>
</dbReference>
<evidence type="ECO:0000313" key="4">
    <source>
        <dbReference type="EMBL" id="EMI21578.1"/>
    </source>
</evidence>